<feature type="compositionally biased region" description="Basic and acidic residues" evidence="1">
    <location>
        <begin position="1062"/>
        <end position="1077"/>
    </location>
</feature>
<dbReference type="Gene3D" id="3.40.50.740">
    <property type="match status" value="1"/>
</dbReference>
<feature type="domain" description="4Fe-4S ferredoxin-type" evidence="2">
    <location>
        <begin position="792"/>
        <end position="822"/>
    </location>
</feature>
<dbReference type="PANTHER" id="PTHR42783">
    <property type="entry name" value="GLUTAMATE SYNTHASE [NADPH] SMALL CHAIN"/>
    <property type="match status" value="1"/>
</dbReference>
<feature type="region of interest" description="Disordered" evidence="1">
    <location>
        <begin position="1031"/>
        <end position="1090"/>
    </location>
</feature>
<dbReference type="CDD" id="cd10551">
    <property type="entry name" value="PsrB"/>
    <property type="match status" value="1"/>
</dbReference>
<dbReference type="Gene3D" id="3.30.70.20">
    <property type="match status" value="2"/>
</dbReference>
<dbReference type="Proteomes" id="UP000320390">
    <property type="component" value="Chromosome"/>
</dbReference>
<dbReference type="PANTHER" id="PTHR42783:SF3">
    <property type="entry name" value="GLUTAMATE SYNTHASE [NADPH] SMALL CHAIN-RELATED"/>
    <property type="match status" value="1"/>
</dbReference>
<dbReference type="CDD" id="cd02784">
    <property type="entry name" value="MopB_CT_PHLH"/>
    <property type="match status" value="1"/>
</dbReference>
<dbReference type="EMBL" id="CP036434">
    <property type="protein sequence ID" value="QDV08253.1"/>
    <property type="molecule type" value="Genomic_DNA"/>
</dbReference>
<evidence type="ECO:0000313" key="3">
    <source>
        <dbReference type="EMBL" id="QDV08253.1"/>
    </source>
</evidence>
<organism evidence="3 4">
    <name type="scientific">Saltatorellus ferox</name>
    <dbReference type="NCBI Taxonomy" id="2528018"/>
    <lineage>
        <taxon>Bacteria</taxon>
        <taxon>Pseudomonadati</taxon>
        <taxon>Planctomycetota</taxon>
        <taxon>Planctomycetia</taxon>
        <taxon>Planctomycetia incertae sedis</taxon>
        <taxon>Saltatorellus</taxon>
    </lineage>
</organism>
<dbReference type="AlphaFoldDB" id="A0A518EVY8"/>
<accession>A0A518EVY8</accession>
<dbReference type="RefSeq" id="WP_145200569.1">
    <property type="nucleotide sequence ID" value="NZ_CP036434.1"/>
</dbReference>
<evidence type="ECO:0000259" key="2">
    <source>
        <dbReference type="PROSITE" id="PS51379"/>
    </source>
</evidence>
<dbReference type="PROSITE" id="PS51379">
    <property type="entry name" value="4FE4S_FER_2"/>
    <property type="match status" value="2"/>
</dbReference>
<reference evidence="3 4" key="1">
    <citation type="submission" date="2019-02" db="EMBL/GenBank/DDBJ databases">
        <title>Deep-cultivation of Planctomycetes and their phenomic and genomic characterization uncovers novel biology.</title>
        <authorList>
            <person name="Wiegand S."/>
            <person name="Jogler M."/>
            <person name="Boedeker C."/>
            <person name="Pinto D."/>
            <person name="Vollmers J."/>
            <person name="Rivas-Marin E."/>
            <person name="Kohn T."/>
            <person name="Peeters S.H."/>
            <person name="Heuer A."/>
            <person name="Rast P."/>
            <person name="Oberbeckmann S."/>
            <person name="Bunk B."/>
            <person name="Jeske O."/>
            <person name="Meyerdierks A."/>
            <person name="Storesund J.E."/>
            <person name="Kallscheuer N."/>
            <person name="Luecker S."/>
            <person name="Lage O.M."/>
            <person name="Pohl T."/>
            <person name="Merkel B.J."/>
            <person name="Hornburger P."/>
            <person name="Mueller R.-W."/>
            <person name="Bruemmer F."/>
            <person name="Labrenz M."/>
            <person name="Spormann A.M."/>
            <person name="Op den Camp H."/>
            <person name="Overmann J."/>
            <person name="Amann R."/>
            <person name="Jetten M.S.M."/>
            <person name="Mascher T."/>
            <person name="Medema M.H."/>
            <person name="Devos D.P."/>
            <person name="Kaster A.-K."/>
            <person name="Ovreas L."/>
            <person name="Rohde M."/>
            <person name="Galperin M.Y."/>
            <person name="Jogler C."/>
        </authorList>
    </citation>
    <scope>NUCLEOTIDE SEQUENCE [LARGE SCALE GENOMIC DNA]</scope>
    <source>
        <strain evidence="3 4">Poly30</strain>
    </source>
</reference>
<feature type="region of interest" description="Disordered" evidence="1">
    <location>
        <begin position="1"/>
        <end position="36"/>
    </location>
</feature>
<name>A0A518EVY8_9BACT</name>
<dbReference type="Pfam" id="PF12838">
    <property type="entry name" value="Fer4_7"/>
    <property type="match status" value="1"/>
</dbReference>
<feature type="compositionally biased region" description="Low complexity" evidence="1">
    <location>
        <begin position="12"/>
        <end position="21"/>
    </location>
</feature>
<gene>
    <name evidence="3" type="primary">ttrB_1</name>
    <name evidence="3" type="ORF">Poly30_37890</name>
</gene>
<dbReference type="SUPFAM" id="SSF54862">
    <property type="entry name" value="4Fe-4S ferredoxins"/>
    <property type="match status" value="1"/>
</dbReference>
<keyword evidence="4" id="KW-1185">Reference proteome</keyword>
<feature type="compositionally biased region" description="Gly residues" evidence="1">
    <location>
        <begin position="1050"/>
        <end position="1061"/>
    </location>
</feature>
<dbReference type="SUPFAM" id="SSF53706">
    <property type="entry name" value="Formate dehydrogenase/DMSO reductase, domains 1-3"/>
    <property type="match status" value="1"/>
</dbReference>
<evidence type="ECO:0000313" key="4">
    <source>
        <dbReference type="Proteomes" id="UP000320390"/>
    </source>
</evidence>
<dbReference type="InterPro" id="IPR017896">
    <property type="entry name" value="4Fe4S_Fe-S-bd"/>
</dbReference>
<protein>
    <submittedName>
        <fullName evidence="3">Tetrathionate reductase subunit B</fullName>
    </submittedName>
</protein>
<evidence type="ECO:0000256" key="1">
    <source>
        <dbReference type="SAM" id="MobiDB-lite"/>
    </source>
</evidence>
<feature type="domain" description="4Fe-4S ferredoxin-type" evidence="2">
    <location>
        <begin position="849"/>
        <end position="881"/>
    </location>
</feature>
<proteinExistence type="predicted"/>
<sequence length="1090" mass="116741">MSDILSGPPPGSHSGPDLLPGTNSGEAAKATSSKPTVWQSLSEFEGKLTRDLATADGATDDVASFVGREFPTDDFDQMDGVDRRRFFQILGASAALAGASSCRWERETILPYAERPEEMIPGKPRHYASVMDLAGAARPVKVTSYDGRPVKVEPNTLVGHGTDVFSQAAVLEFYDPDRSRGVARRSADGMVDSSWKDALAALRSKVAEGGVAVLASTTSSPTLARLGAELQGAGVSWHWWSPVNEDMAVAGAEMAFGRKVRASYNLKQADVVIALDSDFQRTHPDAVRMAADFATRRMPEEGAAGKEMSRLYSVESRFTSTGVTSDHRLPVRSSDVGAVLELLQAAVSGGSASGARARALAGNAKVAAFVKAAAEDLKAAGSHGVVIPGGHQPAEVHAQAHALNAAIGANGTTVSLIDEPLLGGMDAGLKSLVADMKSGAVKTLLILEGNPAYDAPADLGFAAALEACPTTAHLSLYRNETSVLCGWHLNSAHWLEAWGDARSWDGTYHVAQPLINPLFGGMSSIDLCAALLGRKDAGREEVRATFDGMNLPGSGEARYRQALHDGVVEGTRAAAVNVTVRGNVQAIPAAAEGMEVTFFPCPKVYDGRYSNNGWLQELPDFTTKMTWDNAVLLGVATSKELGVTTGSKVKVTLNGRTLDAAVYVAPGQAENSAAISMGYGRKHAGLVAGFEKTGVDAAGFDAFQLRGTDSMGMAVGATVAKAGGSYSFATTQEHHLIDEIGMKGRRERLHKLAMEGTLEEWKEDPNFPEHVYHVPKLESLFDQRKYEGTHQWGMTIDLSTCNGCNACVVACQSENNIPIVGKEQVKRGREMHWMRVDLYYQGDADEADTVDAVNQPINCLQCENAPCEQVCPVAATVHGEEGTNDMVYNRCIGTRYCGNNCPVKVRRFNYFHYTKFMDEPEHKLLQLRSNPNVTVRSRGVMEKCTYCMQRVSEARIVARNEDRRIRDGEVITACQASCPTQAITFGDLNDPESRVSKKQGLGRDYSMLAELNIKPRTQYLARISNPNTALATAMPQGVKGRDDYDPATYGHGGHGAHGGGHGHGDSHGGDDHTDTSHSGDSTEGAGHDDH</sequence>
<feature type="compositionally biased region" description="Polar residues" evidence="1">
    <location>
        <begin position="22"/>
        <end position="36"/>
    </location>
</feature>
<dbReference type="OrthoDB" id="9779457at2"/>